<name>A0A1B8TR93_9FLAO</name>
<dbReference type="AlphaFoldDB" id="A0A1B8TR93"/>
<dbReference type="KEGG" id="pob:LPB03_14300"/>
<gene>
    <name evidence="1" type="ORF">LPB3_15005</name>
</gene>
<proteinExistence type="predicted"/>
<evidence type="ECO:0000313" key="2">
    <source>
        <dbReference type="Proteomes" id="UP000092584"/>
    </source>
</evidence>
<keyword evidence="2" id="KW-1185">Reference proteome</keyword>
<evidence type="ECO:0000313" key="1">
    <source>
        <dbReference type="EMBL" id="OBY62085.1"/>
    </source>
</evidence>
<accession>A0A1B8TR93</accession>
<dbReference type="Proteomes" id="UP000092584">
    <property type="component" value="Unassembled WGS sequence"/>
</dbReference>
<dbReference type="OrthoDB" id="3532550at2"/>
<organism evidence="1 2">
    <name type="scientific">Polaribacter vadi</name>
    <dbReference type="NCBI Taxonomy" id="1774273"/>
    <lineage>
        <taxon>Bacteria</taxon>
        <taxon>Pseudomonadati</taxon>
        <taxon>Bacteroidota</taxon>
        <taxon>Flavobacteriia</taxon>
        <taxon>Flavobacteriales</taxon>
        <taxon>Flavobacteriaceae</taxon>
    </lineage>
</organism>
<dbReference type="EMBL" id="LSFM01000025">
    <property type="protein sequence ID" value="OBY62085.1"/>
    <property type="molecule type" value="Genomic_DNA"/>
</dbReference>
<dbReference type="RefSeq" id="WP_065320438.1">
    <property type="nucleotide sequence ID" value="NZ_CP017477.1"/>
</dbReference>
<comment type="caution">
    <text evidence="1">The sequence shown here is derived from an EMBL/GenBank/DDBJ whole genome shotgun (WGS) entry which is preliminary data.</text>
</comment>
<protein>
    <submittedName>
        <fullName evidence="1">Uncharacterized protein</fullName>
    </submittedName>
</protein>
<sequence length="125" mass="15083">MQDQKNILVSNMSKELKSLVDQLNKIKPDKNFHLTIYEPNMFWKINWKTDRYLEECFRVHIYADDAKYSLIAEHGVKDFFEHINDRYFNFKEKTLEEFYLITNEIVQKIKKAVLVSIDKDLDKGM</sequence>
<reference evidence="2" key="1">
    <citation type="submission" date="2016-02" db="EMBL/GenBank/DDBJ databases">
        <authorList>
            <person name="Shin S.-K."/>
            <person name="Yi H."/>
            <person name="Kim E."/>
        </authorList>
    </citation>
    <scope>NUCLEOTIDE SEQUENCE [LARGE SCALE GENOMIC DNA]</scope>
    <source>
        <strain evidence="2">LPB0003</strain>
    </source>
</reference>